<keyword evidence="6" id="KW-0333">Golgi apparatus</keyword>
<dbReference type="GO" id="GO:0015031">
    <property type="term" value="P:protein transport"/>
    <property type="evidence" value="ECO:0007669"/>
    <property type="project" value="UniProtKB-KW"/>
</dbReference>
<evidence type="ECO:0000256" key="7">
    <source>
        <dbReference type="ARBA" id="ARBA00023136"/>
    </source>
</evidence>
<feature type="compositionally biased region" description="Polar residues" evidence="9">
    <location>
        <begin position="28"/>
        <end position="41"/>
    </location>
</feature>
<evidence type="ECO:0000313" key="12">
    <source>
        <dbReference type="EMBL" id="QDS72912.1"/>
    </source>
</evidence>
<dbReference type="OrthoDB" id="261831at2759"/>
<feature type="region of interest" description="Disordered" evidence="9">
    <location>
        <begin position="1"/>
        <end position="82"/>
    </location>
</feature>
<keyword evidence="13" id="KW-1185">Reference proteome</keyword>
<dbReference type="InterPro" id="IPR039899">
    <property type="entry name" value="BET1_SNARE"/>
</dbReference>
<comment type="subcellular location">
    <subcellularLocation>
        <location evidence="8">Endomembrane system</location>
        <topology evidence="8">Single-pass type IV membrane protein</topology>
    </subcellularLocation>
    <subcellularLocation>
        <location evidence="1">Golgi apparatus membrane</location>
    </subcellularLocation>
</comment>
<evidence type="ECO:0000259" key="11">
    <source>
        <dbReference type="PROSITE" id="PS50192"/>
    </source>
</evidence>
<dbReference type="SUPFAM" id="SSF58038">
    <property type="entry name" value="SNARE fusion complex"/>
    <property type="match status" value="1"/>
</dbReference>
<dbReference type="InterPro" id="IPR000727">
    <property type="entry name" value="T_SNARE_dom"/>
</dbReference>
<feature type="compositionally biased region" description="Polar residues" evidence="9">
    <location>
        <begin position="60"/>
        <end position="77"/>
    </location>
</feature>
<sequence>MASRYGSHLTQREGKSSLFSAYDERQRSASPSKNKPGSGYSSRYGGATEPQSAFGAYPSTPYSNGTPSTSAASQFRTATPDKKGRYSDAVLSELESQNDEHISGILGKVGQLKQMTIAIGDEIRDSSALAQQMNSGFEQTSLRLKGTMNRMLRMAEKTGVGWRVWLGFFAAVTVLFCTAAFDLQNWNLTDEINNSFLRTIARNTMFTSQRNMLGDLMPDIMAEDDFHQYIVKWVILRTFEDYQVQALCAFDNEAAWKAVEAQHTIARTCKKWLDAQEESAKQGRRQEPFTPDVRHALLEKRAPSDIPIVRAFMYDTSPTTASASEPEEWRRHLIYALWDPMVDVVIKCLELDEHIIESDFI</sequence>
<name>A0A517LBB2_9PEZI</name>
<dbReference type="Proteomes" id="UP000316270">
    <property type="component" value="Chromosome 8"/>
</dbReference>
<dbReference type="EMBL" id="CP042192">
    <property type="protein sequence ID" value="QDS72912.1"/>
    <property type="molecule type" value="Genomic_DNA"/>
</dbReference>
<evidence type="ECO:0000256" key="2">
    <source>
        <dbReference type="ARBA" id="ARBA00022448"/>
    </source>
</evidence>
<dbReference type="AlphaFoldDB" id="A0A517LBB2"/>
<keyword evidence="2" id="KW-0813">Transport</keyword>
<reference evidence="12 13" key="1">
    <citation type="submission" date="2019-07" db="EMBL/GenBank/DDBJ databases">
        <title>Finished genome of Venturia effusa.</title>
        <authorList>
            <person name="Young C.A."/>
            <person name="Cox M.P."/>
            <person name="Ganley A.R.D."/>
            <person name="David W.J."/>
        </authorList>
    </citation>
    <scope>NUCLEOTIDE SEQUENCE [LARGE SCALE GENOMIC DNA]</scope>
    <source>
        <strain evidence="13">albino</strain>
    </source>
</reference>
<evidence type="ECO:0000256" key="8">
    <source>
        <dbReference type="ARBA" id="ARBA00046280"/>
    </source>
</evidence>
<keyword evidence="3 10" id="KW-0812">Transmembrane</keyword>
<keyword evidence="4" id="KW-0653">Protein transport</keyword>
<evidence type="ECO:0000256" key="5">
    <source>
        <dbReference type="ARBA" id="ARBA00022989"/>
    </source>
</evidence>
<dbReference type="FunFam" id="1.20.5.110:FF:000057">
    <property type="entry name" value="SNARE complex subunit (Bet1), putative"/>
    <property type="match status" value="1"/>
</dbReference>
<feature type="transmembrane region" description="Helical" evidence="10">
    <location>
        <begin position="160"/>
        <end position="181"/>
    </location>
</feature>
<evidence type="ECO:0000256" key="10">
    <source>
        <dbReference type="SAM" id="Phobius"/>
    </source>
</evidence>
<protein>
    <recommendedName>
        <fullName evidence="11">t-SNARE coiled-coil homology domain-containing protein</fullName>
    </recommendedName>
</protein>
<dbReference type="Gene3D" id="1.20.5.110">
    <property type="match status" value="1"/>
</dbReference>
<evidence type="ECO:0000313" key="13">
    <source>
        <dbReference type="Proteomes" id="UP000316270"/>
    </source>
</evidence>
<dbReference type="SMART" id="SM00397">
    <property type="entry name" value="t_SNARE"/>
    <property type="match status" value="1"/>
</dbReference>
<evidence type="ECO:0000256" key="4">
    <source>
        <dbReference type="ARBA" id="ARBA00022927"/>
    </source>
</evidence>
<evidence type="ECO:0000256" key="6">
    <source>
        <dbReference type="ARBA" id="ARBA00023034"/>
    </source>
</evidence>
<dbReference type="PANTHER" id="PTHR12791">
    <property type="entry name" value="GOLGI SNARE BET1-RELATED"/>
    <property type="match status" value="1"/>
</dbReference>
<evidence type="ECO:0000256" key="1">
    <source>
        <dbReference type="ARBA" id="ARBA00004394"/>
    </source>
</evidence>
<dbReference type="CDD" id="cd15853">
    <property type="entry name" value="SNARE_Bet1"/>
    <property type="match status" value="1"/>
</dbReference>
<dbReference type="STRING" id="50376.A0A517LBB2"/>
<organism evidence="12 13">
    <name type="scientific">Venturia effusa</name>
    <dbReference type="NCBI Taxonomy" id="50376"/>
    <lineage>
        <taxon>Eukaryota</taxon>
        <taxon>Fungi</taxon>
        <taxon>Dikarya</taxon>
        <taxon>Ascomycota</taxon>
        <taxon>Pezizomycotina</taxon>
        <taxon>Dothideomycetes</taxon>
        <taxon>Pleosporomycetidae</taxon>
        <taxon>Venturiales</taxon>
        <taxon>Venturiaceae</taxon>
        <taxon>Venturia</taxon>
    </lineage>
</organism>
<evidence type="ECO:0000256" key="3">
    <source>
        <dbReference type="ARBA" id="ARBA00022692"/>
    </source>
</evidence>
<dbReference type="PROSITE" id="PS50192">
    <property type="entry name" value="T_SNARE"/>
    <property type="match status" value="1"/>
</dbReference>
<keyword evidence="7 10" id="KW-0472">Membrane</keyword>
<evidence type="ECO:0000256" key="9">
    <source>
        <dbReference type="SAM" id="MobiDB-lite"/>
    </source>
</evidence>
<keyword evidence="5 10" id="KW-1133">Transmembrane helix</keyword>
<gene>
    <name evidence="12" type="ORF">FKW77_007857</name>
</gene>
<proteinExistence type="predicted"/>
<dbReference type="GO" id="GO:0000139">
    <property type="term" value="C:Golgi membrane"/>
    <property type="evidence" value="ECO:0007669"/>
    <property type="project" value="UniProtKB-SubCell"/>
</dbReference>
<feature type="domain" description="T-SNARE coiled-coil homology" evidence="11">
    <location>
        <begin position="92"/>
        <end position="154"/>
    </location>
</feature>
<accession>A0A517LBB2</accession>